<evidence type="ECO:0000256" key="2">
    <source>
        <dbReference type="ARBA" id="ARBA00022649"/>
    </source>
</evidence>
<keyword evidence="3" id="KW-0540">Nuclease</keyword>
<keyword evidence="5" id="KW-0378">Hydrolase</keyword>
<name>A0ABS2G8P6_9FIRM</name>
<dbReference type="Gene3D" id="1.20.120.580">
    <property type="entry name" value="bsu32300-like"/>
    <property type="match status" value="1"/>
</dbReference>
<dbReference type="InterPro" id="IPR008201">
    <property type="entry name" value="HepT-like"/>
</dbReference>
<dbReference type="PANTHER" id="PTHR34139">
    <property type="entry name" value="UPF0331 PROTEIN MJ0127"/>
    <property type="match status" value="1"/>
</dbReference>
<evidence type="ECO:0000256" key="1">
    <source>
        <dbReference type="ARBA" id="ARBA00022553"/>
    </source>
</evidence>
<evidence type="ECO:0000256" key="3">
    <source>
        <dbReference type="ARBA" id="ARBA00022722"/>
    </source>
</evidence>
<evidence type="ECO:0000313" key="7">
    <source>
        <dbReference type="EMBL" id="MBM6877836.1"/>
    </source>
</evidence>
<evidence type="ECO:0000256" key="4">
    <source>
        <dbReference type="ARBA" id="ARBA00022741"/>
    </source>
</evidence>
<evidence type="ECO:0000256" key="6">
    <source>
        <dbReference type="ARBA" id="ARBA00024207"/>
    </source>
</evidence>
<accession>A0ABS2G8P6</accession>
<proteinExistence type="inferred from homology"/>
<evidence type="ECO:0000256" key="5">
    <source>
        <dbReference type="ARBA" id="ARBA00022801"/>
    </source>
</evidence>
<dbReference type="PANTHER" id="PTHR34139:SF1">
    <property type="entry name" value="RNASE MJ1380-RELATED"/>
    <property type="match status" value="1"/>
</dbReference>
<evidence type="ECO:0000313" key="8">
    <source>
        <dbReference type="Proteomes" id="UP000729290"/>
    </source>
</evidence>
<keyword evidence="1" id="KW-0597">Phosphoprotein</keyword>
<dbReference type="RefSeq" id="WP_205133674.1">
    <property type="nucleotide sequence ID" value="NZ_CAMOBE010000048.1"/>
</dbReference>
<keyword evidence="4" id="KW-0547">Nucleotide-binding</keyword>
<reference evidence="7 8" key="1">
    <citation type="journal article" date="2021" name="Sci. Rep.">
        <title>The distribution of antibiotic resistance genes in chicken gut microbiota commensals.</title>
        <authorList>
            <person name="Juricova H."/>
            <person name="Matiasovicova J."/>
            <person name="Kubasova T."/>
            <person name="Cejkova D."/>
            <person name="Rychlik I."/>
        </authorList>
    </citation>
    <scope>NUCLEOTIDE SEQUENCE [LARGE SCALE GENOMIC DNA]</scope>
    <source>
        <strain evidence="7 8">An431b</strain>
    </source>
</reference>
<gene>
    <name evidence="7" type="ORF">H9X83_06645</name>
</gene>
<keyword evidence="8" id="KW-1185">Reference proteome</keyword>
<organism evidence="7 8">
    <name type="scientific">Anaerotignum lactatifermentans</name>
    <dbReference type="NCBI Taxonomy" id="160404"/>
    <lineage>
        <taxon>Bacteria</taxon>
        <taxon>Bacillati</taxon>
        <taxon>Bacillota</taxon>
        <taxon>Clostridia</taxon>
        <taxon>Lachnospirales</taxon>
        <taxon>Anaerotignaceae</taxon>
        <taxon>Anaerotignum</taxon>
    </lineage>
</organism>
<sequence>MRADRNAEVLKHMVKYCDQIEETVLRFQKDFAVFAKDHIYQNAVALCVLQIGELTTKLTEEFKQTYTGMPWNQIKAMRNIVAHNYGSIDAEILWETIENDVPQLKAYCLDILQTLNNENR</sequence>
<dbReference type="Proteomes" id="UP000729290">
    <property type="component" value="Unassembled WGS sequence"/>
</dbReference>
<dbReference type="InterPro" id="IPR037038">
    <property type="entry name" value="HepT-like_sf"/>
</dbReference>
<comment type="caution">
    <text evidence="7">The sequence shown here is derived from an EMBL/GenBank/DDBJ whole genome shotgun (WGS) entry which is preliminary data.</text>
</comment>
<comment type="similarity">
    <text evidence="6">Belongs to the HepT RNase toxin family.</text>
</comment>
<keyword evidence="2" id="KW-1277">Toxin-antitoxin system</keyword>
<dbReference type="EMBL" id="JACSNV010000007">
    <property type="protein sequence ID" value="MBM6877836.1"/>
    <property type="molecule type" value="Genomic_DNA"/>
</dbReference>
<protein>
    <submittedName>
        <fullName evidence="7">DUF86 domain-containing protein</fullName>
    </submittedName>
</protein>
<dbReference type="InterPro" id="IPR051813">
    <property type="entry name" value="HepT_RNase_toxin"/>
</dbReference>
<dbReference type="Pfam" id="PF01934">
    <property type="entry name" value="HepT-like"/>
    <property type="match status" value="1"/>
</dbReference>